<feature type="coiled-coil region" evidence="1">
    <location>
        <begin position="156"/>
        <end position="183"/>
    </location>
</feature>
<protein>
    <recommendedName>
        <fullName evidence="5">SH3 domain-containing protein</fullName>
    </recommendedName>
</protein>
<organism evidence="3 4">
    <name type="scientific">Metschnikowia aff. pulcherrima</name>
    <dbReference type="NCBI Taxonomy" id="2163413"/>
    <lineage>
        <taxon>Eukaryota</taxon>
        <taxon>Fungi</taxon>
        <taxon>Dikarya</taxon>
        <taxon>Ascomycota</taxon>
        <taxon>Saccharomycotina</taxon>
        <taxon>Pichiomycetes</taxon>
        <taxon>Metschnikowiaceae</taxon>
        <taxon>Metschnikowia</taxon>
    </lineage>
</organism>
<dbReference type="GO" id="GO:0051666">
    <property type="term" value="P:actin cortical patch localization"/>
    <property type="evidence" value="ECO:0007669"/>
    <property type="project" value="InterPro"/>
</dbReference>
<feature type="region of interest" description="Disordered" evidence="2">
    <location>
        <begin position="368"/>
        <end position="398"/>
    </location>
</feature>
<dbReference type="InterPro" id="IPR027267">
    <property type="entry name" value="AH/BAR_dom_sf"/>
</dbReference>
<dbReference type="Gene3D" id="1.20.1270.60">
    <property type="entry name" value="Arfaptin homology (AH) domain/BAR domain"/>
    <property type="match status" value="1"/>
</dbReference>
<dbReference type="InterPro" id="IPR046982">
    <property type="entry name" value="BIN3/RVS161-like"/>
</dbReference>
<dbReference type="GO" id="GO:1990528">
    <property type="term" value="C:Rvs161p-Rvs167p complex"/>
    <property type="evidence" value="ECO:0007669"/>
    <property type="project" value="TreeGrafter"/>
</dbReference>
<dbReference type="PANTHER" id="PTHR47174:SF1">
    <property type="entry name" value="REDUCED VIABILITY UPON STARVATION PROTEIN 167"/>
    <property type="match status" value="1"/>
</dbReference>
<dbReference type="GO" id="GO:0030479">
    <property type="term" value="C:actin cortical patch"/>
    <property type="evidence" value="ECO:0007669"/>
    <property type="project" value="TreeGrafter"/>
</dbReference>
<proteinExistence type="predicted"/>
<dbReference type="GO" id="GO:0031097">
    <property type="term" value="C:medial cortex"/>
    <property type="evidence" value="ECO:0007669"/>
    <property type="project" value="TreeGrafter"/>
</dbReference>
<accession>A0A4P6XKI2</accession>
<keyword evidence="1" id="KW-0175">Coiled coil</keyword>
<evidence type="ECO:0000313" key="4">
    <source>
        <dbReference type="Proteomes" id="UP000292447"/>
    </source>
</evidence>
<sequence length="627" mass="70507">MPSHGLFSAEEADHELFARFSHDVAQSIKAIQFLAAQGDRILAKYWPKLFQVSLRVASQWELLLGENSIDFEEKSQFYAAFDSRQADSAGFMTVHPKERTNSVPSLQEEVHAYKELISTLEKDVLALIEPFQRSLAAKCSGICIHLNHIQTRLKLRETYYEKCVKLDKKISKLEKKLLQAEIKDSGAISAELNSVAAKLALALAKYTALNTKLKTTLPESLLLVEEFVSTLVKWTLSQNNEIAAKINHLFFHMGQSFGLLDTHENKTVQGVEEIVDQWELAATPTRLRVESLLLAIYTKNPTLLDKVILGKDSTLAMTKAWLKLTLKKEKHHEVKPKDRENGIFHGHQMADPLRSYIRYHDPDMNFSEIYHSPKPAKSTEKTRILPKAMPPPLPPRDETSLIRIKPAISPKFPNMAHSQNVSPNVPQTPPPSAESWTAHAWFASSPLASSSGKTPVRSPAIESQFSFASEQNQTVSSLVHDLDTLFSEIAHEKLVKMYNLQKNEITEAPMMPSVFAAMSRELQNADQFTSMSHSSTAKLLEIRRLYEEMRRRDSGKHVTVQSNFAGEQSGDICVKAGDELEVLFDLQQSIMTYNKGGDNWVLCASTGPEESLKRIGFAPNTCFKHIV</sequence>
<keyword evidence="4" id="KW-1185">Reference proteome</keyword>
<dbReference type="AlphaFoldDB" id="A0A4P6XKI2"/>
<dbReference type="PANTHER" id="PTHR47174">
    <property type="entry name" value="BRIDGING INTEGRATOR 3"/>
    <property type="match status" value="1"/>
</dbReference>
<name>A0A4P6XKI2_9ASCO</name>
<evidence type="ECO:0008006" key="5">
    <source>
        <dbReference type="Google" id="ProtNLM"/>
    </source>
</evidence>
<evidence type="ECO:0000256" key="1">
    <source>
        <dbReference type="SAM" id="Coils"/>
    </source>
</evidence>
<dbReference type="STRING" id="2163413.A0A4P6XKI2"/>
<dbReference type="SUPFAM" id="SSF103657">
    <property type="entry name" value="BAR/IMD domain-like"/>
    <property type="match status" value="1"/>
</dbReference>
<dbReference type="GO" id="GO:0097320">
    <property type="term" value="P:plasma membrane tubulation"/>
    <property type="evidence" value="ECO:0007669"/>
    <property type="project" value="TreeGrafter"/>
</dbReference>
<dbReference type="GO" id="GO:0043332">
    <property type="term" value="C:mating projection tip"/>
    <property type="evidence" value="ECO:0007669"/>
    <property type="project" value="TreeGrafter"/>
</dbReference>
<evidence type="ECO:0000256" key="2">
    <source>
        <dbReference type="SAM" id="MobiDB-lite"/>
    </source>
</evidence>
<dbReference type="Proteomes" id="UP000292447">
    <property type="component" value="Chromosome I"/>
</dbReference>
<gene>
    <name evidence="3" type="ORF">METSCH_A08170</name>
</gene>
<dbReference type="GO" id="GO:0008289">
    <property type="term" value="F:lipid binding"/>
    <property type="evidence" value="ECO:0007669"/>
    <property type="project" value="TreeGrafter"/>
</dbReference>
<dbReference type="EMBL" id="CP034456">
    <property type="protein sequence ID" value="QBM86181.1"/>
    <property type="molecule type" value="Genomic_DNA"/>
</dbReference>
<dbReference type="GO" id="GO:0006897">
    <property type="term" value="P:endocytosis"/>
    <property type="evidence" value="ECO:0007669"/>
    <property type="project" value="InterPro"/>
</dbReference>
<reference evidence="4" key="1">
    <citation type="submission" date="2019-03" db="EMBL/GenBank/DDBJ databases">
        <title>Snf2 controls pulcherriminic acid biosynthesis and connects pigmentation and antifungal activity of the yeast Metschnikowia pulcherrima.</title>
        <authorList>
            <person name="Gore-Lloyd D."/>
            <person name="Sumann I."/>
            <person name="Brachmann A.O."/>
            <person name="Schneeberger K."/>
            <person name="Ortiz-Merino R.A."/>
            <person name="Moreno-Beltran M."/>
            <person name="Schlaefli M."/>
            <person name="Kirner P."/>
            <person name="Santos Kron A."/>
            <person name="Wolfe K.H."/>
            <person name="Piel J."/>
            <person name="Ahrens C.H."/>
            <person name="Henk D."/>
            <person name="Freimoser F.M."/>
        </authorList>
    </citation>
    <scope>NUCLEOTIDE SEQUENCE [LARGE SCALE GENOMIC DNA]</scope>
    <source>
        <strain evidence="4">APC 1.2</strain>
    </source>
</reference>
<evidence type="ECO:0000313" key="3">
    <source>
        <dbReference type="EMBL" id="QBM86181.1"/>
    </source>
</evidence>